<evidence type="ECO:0000256" key="2">
    <source>
        <dbReference type="SAM" id="MobiDB-lite"/>
    </source>
</evidence>
<dbReference type="Gene3D" id="2.60.120.260">
    <property type="entry name" value="Galactose-binding domain-like"/>
    <property type="match status" value="1"/>
</dbReference>
<dbReference type="InterPro" id="IPR008979">
    <property type="entry name" value="Galactose-bd-like_sf"/>
</dbReference>
<dbReference type="EMBL" id="QUSK01000012">
    <property type="protein sequence ID" value="RGD76454.1"/>
    <property type="molecule type" value="Genomic_DNA"/>
</dbReference>
<dbReference type="Pfam" id="PF02368">
    <property type="entry name" value="Big_2"/>
    <property type="match status" value="1"/>
</dbReference>
<feature type="compositionally biased region" description="Low complexity" evidence="2">
    <location>
        <begin position="882"/>
        <end position="900"/>
    </location>
</feature>
<comment type="caution">
    <text evidence="5">The sequence shown here is derived from an EMBL/GenBank/DDBJ whole genome shotgun (WGS) entry which is preliminary data.</text>
</comment>
<feature type="transmembrane region" description="Helical" evidence="3">
    <location>
        <begin position="913"/>
        <end position="934"/>
    </location>
</feature>
<evidence type="ECO:0000256" key="1">
    <source>
        <dbReference type="SAM" id="Coils"/>
    </source>
</evidence>
<feature type="compositionally biased region" description="Polar residues" evidence="2">
    <location>
        <begin position="866"/>
        <end position="875"/>
    </location>
</feature>
<evidence type="ECO:0000256" key="3">
    <source>
        <dbReference type="SAM" id="Phobius"/>
    </source>
</evidence>
<dbReference type="Proteomes" id="UP000260721">
    <property type="component" value="Unassembled WGS sequence"/>
</dbReference>
<protein>
    <recommendedName>
        <fullName evidence="4">F5/8 type C domain-containing protein</fullName>
    </recommendedName>
</protein>
<dbReference type="Gene3D" id="1.20.1270.90">
    <property type="entry name" value="AF1782-like"/>
    <property type="match status" value="1"/>
</dbReference>
<dbReference type="InterPro" id="IPR000421">
    <property type="entry name" value="FA58C"/>
</dbReference>
<evidence type="ECO:0000259" key="4">
    <source>
        <dbReference type="PROSITE" id="PS50022"/>
    </source>
</evidence>
<dbReference type="SUPFAM" id="SSF49373">
    <property type="entry name" value="Invasin/intimin cell-adhesion fragments"/>
    <property type="match status" value="1"/>
</dbReference>
<dbReference type="AlphaFoldDB" id="A0A3E3E4T0"/>
<dbReference type="InterPro" id="IPR003343">
    <property type="entry name" value="Big_2"/>
</dbReference>
<dbReference type="RefSeq" id="WP_117446223.1">
    <property type="nucleotide sequence ID" value="NZ_CALCIP010000037.1"/>
</dbReference>
<evidence type="ECO:0000313" key="5">
    <source>
        <dbReference type="EMBL" id="RGD76454.1"/>
    </source>
</evidence>
<keyword evidence="3" id="KW-0472">Membrane</keyword>
<feature type="domain" description="F5/8 type C" evidence="4">
    <location>
        <begin position="254"/>
        <end position="410"/>
    </location>
</feature>
<dbReference type="Gene3D" id="2.60.40.1080">
    <property type="match status" value="2"/>
</dbReference>
<dbReference type="SMART" id="SM00635">
    <property type="entry name" value="BID_2"/>
    <property type="match status" value="2"/>
</dbReference>
<proteinExistence type="predicted"/>
<feature type="coiled-coil region" evidence="1">
    <location>
        <begin position="179"/>
        <end position="206"/>
    </location>
</feature>
<dbReference type="Pfam" id="PF00754">
    <property type="entry name" value="F5_F8_type_C"/>
    <property type="match status" value="1"/>
</dbReference>
<organism evidence="5 6">
    <name type="scientific">Faecalicoccus pleomorphus</name>
    <dbReference type="NCBI Taxonomy" id="1323"/>
    <lineage>
        <taxon>Bacteria</taxon>
        <taxon>Bacillati</taxon>
        <taxon>Bacillota</taxon>
        <taxon>Erysipelotrichia</taxon>
        <taxon>Erysipelotrichales</taxon>
        <taxon>Erysipelotrichaceae</taxon>
        <taxon>Faecalicoccus</taxon>
    </lineage>
</organism>
<dbReference type="InterPro" id="IPR008964">
    <property type="entry name" value="Invasin/intimin_cell_adhesion"/>
</dbReference>
<sequence length="947" mass="103662">MNIFKSIKKQLKFCIKAMDTSSSLFVVNPEKDFTRKRKHLFGDTLMNVILLESGSLKDELFKRFGYSLDTPSASSFIQARDKIRPDAFHTLLDEANPTTLNIGDLKGFGATVVTEDATNKLIKIESSDPEVLEVIRTNAGDHYTYTLHALKQGTATLTITSNGNTAQGQPVTKQVEITINEAVTSKEELEAKIEEANTILENENLYINTSLDVLKNALKLANDIDQKEDATQTEVNAQVVQLFKAIQQLEYRGSNEGQPDSENPIAVDPENVTATTSASEGPVGDAFDGNPETYWHSGWEQGTEKLPQSVTIDLNNEYDVEQVNYLPRQGSRNGDIVKYQIETSEDGENFKPVVVGTIENDGTSIVERTEPHKIKFDKTKARYVRITALESLGNQNNLYASAAEFSIFGALHSDAIPATSIELDKTELKLDAGNTETVTATILPEDTTDSITWESSDPAIASVEAITSRRARRDVSGTTNTSTVTITALKAGTATITAKANDTVSTTLTVTVENPKQEQLSALIEKVKAVKYENAALQDYVTSEIEKAEQALDKDQDTLQNAYYALAGALSESEAIQKDIDQINSFNSMDDSRYAQNDQFTLFKEQLELAKNLLFNPVQNKELIKSHVEALKKGFAQLEELNREKLANAIQEAEKVNLENCVEDDALTAFKTALDNAKAANPQTNEEIDTLVNALLDAQAGLHFKEEEDLASVQQRDSISHALDVLKNLDLKLYSDEDQKLIQDAISEGEKALANNKLSNEEASAVIETLAKALAVEPKEEEHTNENLATSQQKDSIRSALDILKDIDLDLYASKDQELIKDAIAAGEKALENDKLTNQEADDVIATLAKALSVTPKEDEKPDTENPGTNPSENPGNDPDTENSQTNSSNTVTVNPTDSSKSNGNTKTGVHSFVGLFVALATTAAATAGTVTVLKNKKIRIRRKGKK</sequence>
<dbReference type="SUPFAM" id="SSF49785">
    <property type="entry name" value="Galactose-binding domain-like"/>
    <property type="match status" value="1"/>
</dbReference>
<evidence type="ECO:0000313" key="6">
    <source>
        <dbReference type="Proteomes" id="UP000260721"/>
    </source>
</evidence>
<keyword evidence="1" id="KW-0175">Coiled coil</keyword>
<gene>
    <name evidence="5" type="ORF">DXC78_06225</name>
</gene>
<keyword evidence="3" id="KW-0812">Transmembrane</keyword>
<feature type="region of interest" description="Disordered" evidence="2">
    <location>
        <begin position="852"/>
        <end position="906"/>
    </location>
</feature>
<reference evidence="5 6" key="1">
    <citation type="submission" date="2018-08" db="EMBL/GenBank/DDBJ databases">
        <title>A genome reference for cultivated species of the human gut microbiota.</title>
        <authorList>
            <person name="Zou Y."/>
            <person name="Xue W."/>
            <person name="Luo G."/>
        </authorList>
    </citation>
    <scope>NUCLEOTIDE SEQUENCE [LARGE SCALE GENOMIC DNA]</scope>
    <source>
        <strain evidence="5 6">TF08-11</strain>
    </source>
</reference>
<name>A0A3E3E4T0_9FIRM</name>
<accession>A0A3E3E4T0</accession>
<keyword evidence="3" id="KW-1133">Transmembrane helix</keyword>
<dbReference type="PROSITE" id="PS50022">
    <property type="entry name" value="FA58C_3"/>
    <property type="match status" value="1"/>
</dbReference>